<feature type="domain" description="Type I restriction enzyme R protein C-terminal" evidence="1">
    <location>
        <begin position="3"/>
        <end position="53"/>
    </location>
</feature>
<comment type="caution">
    <text evidence="2">The sequence shown here is derived from an EMBL/GenBank/DDBJ whole genome shotgun (WGS) entry which is preliminary data.</text>
</comment>
<organism evidence="2">
    <name type="scientific">mine drainage metagenome</name>
    <dbReference type="NCBI Taxonomy" id="410659"/>
    <lineage>
        <taxon>unclassified sequences</taxon>
        <taxon>metagenomes</taxon>
        <taxon>ecological metagenomes</taxon>
    </lineage>
</organism>
<dbReference type="InterPro" id="IPR022625">
    <property type="entry name" value="TypeI_RM_Rsu_C"/>
</dbReference>
<dbReference type="Pfam" id="PF12008">
    <property type="entry name" value="EcoR124_C"/>
    <property type="match status" value="1"/>
</dbReference>
<feature type="non-terminal residue" evidence="2">
    <location>
        <position position="1"/>
    </location>
</feature>
<reference evidence="2" key="1">
    <citation type="submission" date="2013-08" db="EMBL/GenBank/DDBJ databases">
        <authorList>
            <person name="Mendez C."/>
            <person name="Richter M."/>
            <person name="Ferrer M."/>
            <person name="Sanchez J."/>
        </authorList>
    </citation>
    <scope>NUCLEOTIDE SEQUENCE</scope>
</reference>
<reference evidence="2" key="2">
    <citation type="journal article" date="2014" name="ISME J.">
        <title>Microbial stratification in low pH oxic and suboxic macroscopic growths along an acid mine drainage.</title>
        <authorList>
            <person name="Mendez-Garcia C."/>
            <person name="Mesa V."/>
            <person name="Sprenger R.R."/>
            <person name="Richter M."/>
            <person name="Diez M.S."/>
            <person name="Solano J."/>
            <person name="Bargiela R."/>
            <person name="Golyshina O.V."/>
            <person name="Manteca A."/>
            <person name="Ramos J.L."/>
            <person name="Gallego J.R."/>
            <person name="Llorente I."/>
            <person name="Martins Dos Santos V.A."/>
            <person name="Jensen O.N."/>
            <person name="Pelaez A.I."/>
            <person name="Sanchez J."/>
            <person name="Ferrer M."/>
        </authorList>
    </citation>
    <scope>NUCLEOTIDE SEQUENCE</scope>
</reference>
<sequence>ATAALQAFVDGILERMIFDGERLSDLMAPLDLGWKARAQAELALMTDLHPLLTQRAGGRDISGLSAYEQ</sequence>
<evidence type="ECO:0000313" key="2">
    <source>
        <dbReference type="EMBL" id="EQD68772.1"/>
    </source>
</evidence>
<dbReference type="AlphaFoldDB" id="T1BGK2"/>
<dbReference type="EMBL" id="AUZX01005171">
    <property type="protein sequence ID" value="EQD68772.1"/>
    <property type="molecule type" value="Genomic_DNA"/>
</dbReference>
<accession>T1BGK2</accession>
<gene>
    <name evidence="2" type="ORF">B1A_07156</name>
</gene>
<protein>
    <submittedName>
        <fullName evidence="2">Type I site-specific deoxyribonuclease, HsdR family</fullName>
    </submittedName>
</protein>
<evidence type="ECO:0000259" key="1">
    <source>
        <dbReference type="Pfam" id="PF12008"/>
    </source>
</evidence>
<name>T1BGK2_9ZZZZ</name>
<proteinExistence type="predicted"/>